<dbReference type="EMBL" id="JAINUF010000001">
    <property type="protein sequence ID" value="KAJ8382187.1"/>
    <property type="molecule type" value="Genomic_DNA"/>
</dbReference>
<sequence length="196" mass="21989">MTASSGQPVCSLSVTLPRRRRAEFGWRDGKPTYWASPTMPLCETIYRGWDSHLLYRSSDYGTTYTKLNLMPGTTIIVTNFYICPTNKKKSFFGRMCWTGPWSAEMCCVFFQEVLLHRSNPCFLASTGWWFRGASDIRSGVLCVGERKGERELCGLLSGGPIRIHGECDLGKLPARPLVAGEMPVRHGHCVVMALQL</sequence>
<evidence type="ECO:0000313" key="2">
    <source>
        <dbReference type="Proteomes" id="UP001152622"/>
    </source>
</evidence>
<protein>
    <submittedName>
        <fullName evidence="1">Uncharacterized protein</fullName>
    </submittedName>
</protein>
<gene>
    <name evidence="1" type="ORF">SKAU_G00029650</name>
</gene>
<proteinExistence type="predicted"/>
<organism evidence="1 2">
    <name type="scientific">Synaphobranchus kaupii</name>
    <name type="common">Kaup's arrowtooth eel</name>
    <dbReference type="NCBI Taxonomy" id="118154"/>
    <lineage>
        <taxon>Eukaryota</taxon>
        <taxon>Metazoa</taxon>
        <taxon>Chordata</taxon>
        <taxon>Craniata</taxon>
        <taxon>Vertebrata</taxon>
        <taxon>Euteleostomi</taxon>
        <taxon>Actinopterygii</taxon>
        <taxon>Neopterygii</taxon>
        <taxon>Teleostei</taxon>
        <taxon>Anguilliformes</taxon>
        <taxon>Synaphobranchidae</taxon>
        <taxon>Synaphobranchus</taxon>
    </lineage>
</organism>
<keyword evidence="2" id="KW-1185">Reference proteome</keyword>
<accession>A0A9Q1GFB0</accession>
<dbReference type="OrthoDB" id="8959353at2759"/>
<evidence type="ECO:0000313" key="1">
    <source>
        <dbReference type="EMBL" id="KAJ8382187.1"/>
    </source>
</evidence>
<comment type="caution">
    <text evidence="1">The sequence shown here is derived from an EMBL/GenBank/DDBJ whole genome shotgun (WGS) entry which is preliminary data.</text>
</comment>
<reference evidence="1" key="1">
    <citation type="journal article" date="2023" name="Science">
        <title>Genome structures resolve the early diversification of teleost fishes.</title>
        <authorList>
            <person name="Parey E."/>
            <person name="Louis A."/>
            <person name="Montfort J."/>
            <person name="Bouchez O."/>
            <person name="Roques C."/>
            <person name="Iampietro C."/>
            <person name="Lluch J."/>
            <person name="Castinel A."/>
            <person name="Donnadieu C."/>
            <person name="Desvignes T."/>
            <person name="Floi Bucao C."/>
            <person name="Jouanno E."/>
            <person name="Wen M."/>
            <person name="Mejri S."/>
            <person name="Dirks R."/>
            <person name="Jansen H."/>
            <person name="Henkel C."/>
            <person name="Chen W.J."/>
            <person name="Zahm M."/>
            <person name="Cabau C."/>
            <person name="Klopp C."/>
            <person name="Thompson A.W."/>
            <person name="Robinson-Rechavi M."/>
            <person name="Braasch I."/>
            <person name="Lecointre G."/>
            <person name="Bobe J."/>
            <person name="Postlethwait J.H."/>
            <person name="Berthelot C."/>
            <person name="Roest Crollius H."/>
            <person name="Guiguen Y."/>
        </authorList>
    </citation>
    <scope>NUCLEOTIDE SEQUENCE</scope>
    <source>
        <strain evidence="1">WJC10195</strain>
    </source>
</reference>
<dbReference type="Proteomes" id="UP001152622">
    <property type="component" value="Chromosome 1"/>
</dbReference>
<name>A0A9Q1GFB0_SYNKA</name>
<dbReference type="AlphaFoldDB" id="A0A9Q1GFB0"/>